<dbReference type="PANTHER" id="PTHR47197">
    <property type="entry name" value="PROTEIN NIRF"/>
    <property type="match status" value="1"/>
</dbReference>
<dbReference type="SUPFAM" id="SSF101908">
    <property type="entry name" value="Putative isomerase YbhE"/>
    <property type="match status" value="1"/>
</dbReference>
<dbReference type="InterPro" id="IPR015943">
    <property type="entry name" value="WD40/YVTN_repeat-like_dom_sf"/>
</dbReference>
<evidence type="ECO:0000313" key="2">
    <source>
        <dbReference type="EMBL" id="RJP15307.1"/>
    </source>
</evidence>
<reference evidence="2 3" key="1">
    <citation type="journal article" date="2017" name="ISME J.">
        <title>Energy and carbon metabolisms in a deep terrestrial subsurface fluid microbial community.</title>
        <authorList>
            <person name="Momper L."/>
            <person name="Jungbluth S.P."/>
            <person name="Lee M.D."/>
            <person name="Amend J.P."/>
        </authorList>
    </citation>
    <scope>NUCLEOTIDE SEQUENCE [LARGE SCALE GENOMIC DNA]</scope>
    <source>
        <strain evidence="2">SURF_5</strain>
    </source>
</reference>
<dbReference type="Proteomes" id="UP000265882">
    <property type="component" value="Unassembled WGS sequence"/>
</dbReference>
<comment type="caution">
    <text evidence="2">The sequence shown here is derived from an EMBL/GenBank/DDBJ whole genome shotgun (WGS) entry which is preliminary data.</text>
</comment>
<dbReference type="EMBL" id="QZKU01000135">
    <property type="protein sequence ID" value="RJP15307.1"/>
    <property type="molecule type" value="Genomic_DNA"/>
</dbReference>
<sequence length="920" mass="96793">MPSLFLPSGVRGARFVPICTEQKLFICGCNWRNNCSPLVSYWCPTGAWRQLAAGDSGKDMSRNRFLILMSAFLLNTLVFTNRACAAELQGMEVVGSVTIPAVALDAEISGSYAYLASGEKGLLIADIRDPAMPKIVTAVDTPGSATAVAVAGDIAYVADAECGLQVVDVSDPAAASIVASVADSGMLMEIAVAGSCVYAGNNSGELHIIDVSSPLVPKPAGCFKVANGKWVFGVAVELPYAYVTCGNPTQAPKSSEFAVVDVSDPSSPRGVSSIKTRRVGNNMELSGGYAYIASGGFKQGGFEIVDISDPMSPKSAGYVDCPFVAGEVVLKGKYALLSCRGVLVVDISDPFSPYIIDLIEVQGHASDVALGGPFFLVAAIEEWTKDEKKGNIQLLAESATARLPASPVFAAPDPRSSASPMVRYLPTSSTYSPVAVSDNIVCTTQSGTNGKILQVLDLSTSSLPAVPVTIELPGEAKDIVIWKNRVVAAADQLYVIDISRPGQPVVMHAVEGIEGTYAIEISGSYAYVVNGVGLRIFRLGIRGGMKLVGSVDTPYSARDVAVAGKYAYIADGAGLQIVDVSNKRKPKLAGSFIYGWAMATRVAAEGRRAYLADKSGFITVIDASDVSEPIPVGKRLLAGPIGAMAIADSRLYAPVCAESAVLEILDIAVEGSPAIAKLVKSSRNSYGGAVAVSGSRIFVNDAAEGLLSASLPEPSQKPAHIEINPSQLLLSCEQGVTADVEFELGNSGDRPLSYFVSSNVEWLQLSPFAGGIQEKEAAPITVSLLPYTLSEGRHNVKLTIADPAADNSPSTVEVVVDIKPPTYQAIEAQPKTLSLKDARAGTVGTVVLTSKGPFKVLDASASFKWIKVEKDSEKEDFEHAITVKITETRNGRYGDAIKIFTDNPGYKRIAVPLSLSFAED</sequence>
<gene>
    <name evidence="2" type="ORF">C4520_20195</name>
</gene>
<organism evidence="2 3">
    <name type="scientific">Abyssobacteria bacterium (strain SURF_5)</name>
    <dbReference type="NCBI Taxonomy" id="2093360"/>
    <lineage>
        <taxon>Bacteria</taxon>
        <taxon>Pseudomonadati</taxon>
        <taxon>Candidatus Hydrogenedentota</taxon>
        <taxon>Candidatus Abyssobacteria</taxon>
    </lineage>
</organism>
<dbReference type="InterPro" id="IPR024361">
    <property type="entry name" value="BACON"/>
</dbReference>
<evidence type="ECO:0000313" key="3">
    <source>
        <dbReference type="Proteomes" id="UP000265882"/>
    </source>
</evidence>
<name>A0A3A4MZ97_ABYX5</name>
<dbReference type="PANTHER" id="PTHR47197:SF3">
    <property type="entry name" value="DIHYDRO-HEME D1 DEHYDROGENASE"/>
    <property type="match status" value="1"/>
</dbReference>
<proteinExistence type="predicted"/>
<accession>A0A3A4MZ97</accession>
<dbReference type="InterPro" id="IPR013211">
    <property type="entry name" value="LVIVD"/>
</dbReference>
<dbReference type="Pfam" id="PF08309">
    <property type="entry name" value="LVIVD"/>
    <property type="match status" value="9"/>
</dbReference>
<dbReference type="Pfam" id="PF19190">
    <property type="entry name" value="BACON_2"/>
    <property type="match status" value="1"/>
</dbReference>
<protein>
    <recommendedName>
        <fullName evidence="1">BACON domain-containing protein</fullName>
    </recommendedName>
</protein>
<dbReference type="AlphaFoldDB" id="A0A3A4MZ97"/>
<dbReference type="InterPro" id="IPR051200">
    <property type="entry name" value="Host-pathogen_enzymatic-act"/>
</dbReference>
<dbReference type="SUPFAM" id="SSF50969">
    <property type="entry name" value="YVTN repeat-like/Quinoprotein amine dehydrogenase"/>
    <property type="match status" value="1"/>
</dbReference>
<dbReference type="InterPro" id="IPR011044">
    <property type="entry name" value="Quino_amine_DH_bsu"/>
</dbReference>
<evidence type="ECO:0000259" key="1">
    <source>
        <dbReference type="Pfam" id="PF19190"/>
    </source>
</evidence>
<dbReference type="Gene3D" id="2.130.10.10">
    <property type="entry name" value="YVTN repeat-like/Quinoprotein amine dehydrogenase"/>
    <property type="match status" value="1"/>
</dbReference>
<feature type="domain" description="BACON" evidence="1">
    <location>
        <begin position="720"/>
        <end position="783"/>
    </location>
</feature>